<evidence type="ECO:0000256" key="3">
    <source>
        <dbReference type="PIRNR" id="PIRNR001365"/>
    </source>
</evidence>
<dbReference type="Proteomes" id="UP000658690">
    <property type="component" value="Unassembled WGS sequence"/>
</dbReference>
<comment type="caution">
    <text evidence="4">The sequence shown here is derived from an EMBL/GenBank/DDBJ whole genome shotgun (WGS) entry which is preliminary data.</text>
</comment>
<evidence type="ECO:0000256" key="1">
    <source>
        <dbReference type="ARBA" id="ARBA00023239"/>
    </source>
</evidence>
<dbReference type="PANTHER" id="PTHR42849:SF1">
    <property type="entry name" value="N-ACETYLNEURAMINATE LYASE"/>
    <property type="match status" value="1"/>
</dbReference>
<reference evidence="4 5" key="1">
    <citation type="submission" date="2019-10" db="EMBL/GenBank/DDBJ databases">
        <title>Description of Paenibacillus choica sp. nov.</title>
        <authorList>
            <person name="Carlier A."/>
            <person name="Qi S."/>
        </authorList>
    </citation>
    <scope>NUCLEOTIDE SEQUENCE [LARGE SCALE GENOMIC DNA]</scope>
    <source>
        <strain evidence="4 5">LMG 31460</strain>
    </source>
</reference>
<dbReference type="EC" id="4.1.3.3" evidence="4"/>
<evidence type="ECO:0000256" key="2">
    <source>
        <dbReference type="ARBA" id="ARBA00023270"/>
    </source>
</evidence>
<gene>
    <name evidence="4" type="ORF">GC102_08015</name>
</gene>
<dbReference type="RefSeq" id="WP_171689034.1">
    <property type="nucleotide sequence ID" value="NZ_WHOC01000040.1"/>
</dbReference>
<dbReference type="PROSITE" id="PS00666">
    <property type="entry name" value="DHDPS_2"/>
    <property type="match status" value="1"/>
</dbReference>
<dbReference type="InterPro" id="IPR013785">
    <property type="entry name" value="Aldolase_TIM"/>
</dbReference>
<dbReference type="EMBL" id="WHOC01000040">
    <property type="protein sequence ID" value="NOU85720.1"/>
    <property type="molecule type" value="Genomic_DNA"/>
</dbReference>
<dbReference type="SUPFAM" id="SSF51569">
    <property type="entry name" value="Aldolase"/>
    <property type="match status" value="1"/>
</dbReference>
<dbReference type="GO" id="GO:0008747">
    <property type="term" value="F:N-acetylneuraminate lyase activity"/>
    <property type="evidence" value="ECO:0007669"/>
    <property type="project" value="UniProtKB-EC"/>
</dbReference>
<dbReference type="PRINTS" id="PR00146">
    <property type="entry name" value="DHPICSNTHASE"/>
</dbReference>
<keyword evidence="5" id="KW-1185">Reference proteome</keyword>
<keyword evidence="1 3" id="KW-0456">Lyase</keyword>
<sequence length="321" mass="35752">MTTNNELTTKNEKRSAFRGIFTALLTPMHEDGAIDFKSLANLVEHQIGQGVHGFYVGGSTGEGFILTTDEREQVLETVVRTAAGRVTIIAHVGCISTLESIRLAKHAEKQGVDAVSAVVPFYYKVTMKEIREHYEAIMAAVPLPMIIYHFPGATGVSLSMEFYEQMSRNPQCIGVKFTSLNLFEMQQIRARCGSEFLIFNGHDEIYSGGAYAGADGAIGSTFNMMPGLFAQMYKLIAAEERPHMPTLQAMQSEANEVIAHMIQFDVIPYEKYMLYLQGVISSWAVRQPLKRFTDKECEQIKVFYVGNDVLCRHRSGTGIGH</sequence>
<dbReference type="SMART" id="SM01130">
    <property type="entry name" value="DHDPS"/>
    <property type="match status" value="1"/>
</dbReference>
<dbReference type="Gene3D" id="3.20.20.70">
    <property type="entry name" value="Aldolase class I"/>
    <property type="match status" value="1"/>
</dbReference>
<proteinExistence type="inferred from homology"/>
<dbReference type="InterPro" id="IPR020625">
    <property type="entry name" value="Schiff_base-form_aldolases_AS"/>
</dbReference>
<dbReference type="InterPro" id="IPR002220">
    <property type="entry name" value="DapA-like"/>
</dbReference>
<accession>A0ABX1YX66</accession>
<dbReference type="PANTHER" id="PTHR42849">
    <property type="entry name" value="N-ACETYLNEURAMINATE LYASE"/>
    <property type="match status" value="1"/>
</dbReference>
<comment type="similarity">
    <text evidence="3">Belongs to the DapA family.</text>
</comment>
<dbReference type="PIRSF" id="PIRSF001365">
    <property type="entry name" value="DHDPS"/>
    <property type="match status" value="1"/>
</dbReference>
<dbReference type="NCBIfam" id="NF003164">
    <property type="entry name" value="PRK04147.1"/>
    <property type="match status" value="1"/>
</dbReference>
<evidence type="ECO:0000313" key="5">
    <source>
        <dbReference type="Proteomes" id="UP000658690"/>
    </source>
</evidence>
<protein>
    <submittedName>
        <fullName evidence="4">N-acetylneuraminate lyase</fullName>
        <ecNumber evidence="4">4.1.3.3</ecNumber>
    </submittedName>
</protein>
<evidence type="ECO:0000313" key="4">
    <source>
        <dbReference type="EMBL" id="NOU85720.1"/>
    </source>
</evidence>
<dbReference type="Pfam" id="PF00701">
    <property type="entry name" value="DHDPS"/>
    <property type="match status" value="1"/>
</dbReference>
<keyword evidence="2" id="KW-0704">Schiff base</keyword>
<name>A0ABX1YX66_9BACL</name>
<organism evidence="4 5">
    <name type="scientific">Paenibacillus germinis</name>
    <dbReference type="NCBI Taxonomy" id="2654979"/>
    <lineage>
        <taxon>Bacteria</taxon>
        <taxon>Bacillati</taxon>
        <taxon>Bacillota</taxon>
        <taxon>Bacilli</taxon>
        <taxon>Bacillales</taxon>
        <taxon>Paenibacillaceae</taxon>
        <taxon>Paenibacillus</taxon>
    </lineage>
</organism>